<dbReference type="EMBL" id="LNQE01001834">
    <property type="protein sequence ID" value="KUG04944.1"/>
    <property type="molecule type" value="Genomic_DNA"/>
</dbReference>
<dbReference type="InterPro" id="IPR005149">
    <property type="entry name" value="Tscrpt_reg_PadR_N"/>
</dbReference>
<dbReference type="InterPro" id="IPR036390">
    <property type="entry name" value="WH_DNA-bd_sf"/>
</dbReference>
<evidence type="ECO:0000259" key="1">
    <source>
        <dbReference type="Pfam" id="PF03551"/>
    </source>
</evidence>
<evidence type="ECO:0000259" key="2">
    <source>
        <dbReference type="Pfam" id="PF10400"/>
    </source>
</evidence>
<sequence>MGFKHFILGYFVDNPAHGYDLIKKCFMDFFPTSPEINQGRLYTTLNKLEKESMIEKKIKFQDDLPDQKIIYITPQGLDEFYDWLDSTLDEEDNTKFDFFKQYSFLSKVNYYKHLPEDKILAKFRGQLRISTDRLKRFEETRKEMIQKKVDHYRIRIIEYGIEVEKVKVAWLQETIGELENESGDGSVTHFEANRMSQGTVPLTKINSCEGK</sequence>
<dbReference type="SUPFAM" id="SSF46785">
    <property type="entry name" value="Winged helix' DNA-binding domain"/>
    <property type="match status" value="1"/>
</dbReference>
<organism evidence="3">
    <name type="scientific">hydrocarbon metagenome</name>
    <dbReference type="NCBI Taxonomy" id="938273"/>
    <lineage>
        <taxon>unclassified sequences</taxon>
        <taxon>metagenomes</taxon>
        <taxon>ecological metagenomes</taxon>
    </lineage>
</organism>
<dbReference type="InterPro" id="IPR036388">
    <property type="entry name" value="WH-like_DNA-bd_sf"/>
</dbReference>
<dbReference type="Pfam" id="PF03551">
    <property type="entry name" value="PadR"/>
    <property type="match status" value="1"/>
</dbReference>
<dbReference type="PANTHER" id="PTHR43252">
    <property type="entry name" value="TRANSCRIPTIONAL REGULATOR YQJI"/>
    <property type="match status" value="1"/>
</dbReference>
<dbReference type="Gene3D" id="1.10.10.10">
    <property type="entry name" value="Winged helix-like DNA-binding domain superfamily/Winged helix DNA-binding domain"/>
    <property type="match status" value="1"/>
</dbReference>
<dbReference type="AlphaFoldDB" id="A0A0W8E8I0"/>
<dbReference type="Pfam" id="PF10400">
    <property type="entry name" value="Vir_act_alpha_C"/>
    <property type="match status" value="1"/>
</dbReference>
<dbReference type="InterPro" id="IPR018309">
    <property type="entry name" value="Tscrpt_reg_PadR_C"/>
</dbReference>
<name>A0A0W8E8I0_9ZZZZ</name>
<dbReference type="PANTHER" id="PTHR43252:SF6">
    <property type="entry name" value="NEGATIVE TRANSCRIPTION REGULATOR PADR"/>
    <property type="match status" value="1"/>
</dbReference>
<feature type="domain" description="Transcription regulator PadR C-terminal" evidence="2">
    <location>
        <begin position="104"/>
        <end position="179"/>
    </location>
</feature>
<protein>
    <recommendedName>
        <fullName evidence="4">Transcriptional regulator, padr family</fullName>
    </recommendedName>
</protein>
<evidence type="ECO:0000313" key="3">
    <source>
        <dbReference type="EMBL" id="KUG04944.1"/>
    </source>
</evidence>
<reference evidence="3" key="1">
    <citation type="journal article" date="2015" name="Proc. Natl. Acad. Sci. U.S.A.">
        <title>Networks of energetic and metabolic interactions define dynamics in microbial communities.</title>
        <authorList>
            <person name="Embree M."/>
            <person name="Liu J.K."/>
            <person name="Al-Bassam M.M."/>
            <person name="Zengler K."/>
        </authorList>
    </citation>
    <scope>NUCLEOTIDE SEQUENCE</scope>
</reference>
<evidence type="ECO:0008006" key="4">
    <source>
        <dbReference type="Google" id="ProtNLM"/>
    </source>
</evidence>
<comment type="caution">
    <text evidence="3">The sequence shown here is derived from an EMBL/GenBank/DDBJ whole genome shotgun (WGS) entry which is preliminary data.</text>
</comment>
<dbReference type="Gene3D" id="6.10.140.190">
    <property type="match status" value="1"/>
</dbReference>
<feature type="domain" description="Transcription regulator PadR N-terminal" evidence="1">
    <location>
        <begin position="7"/>
        <end position="79"/>
    </location>
</feature>
<proteinExistence type="predicted"/>
<gene>
    <name evidence="3" type="ORF">ASZ90_017623</name>
</gene>
<accession>A0A0W8E8I0</accession>